<proteinExistence type="predicted"/>
<feature type="region of interest" description="Disordered" evidence="1">
    <location>
        <begin position="26"/>
        <end position="59"/>
    </location>
</feature>
<dbReference type="Proteomes" id="UP000824023">
    <property type="component" value="Unassembled WGS sequence"/>
</dbReference>
<accession>A0A9D2A4V9</accession>
<evidence type="ECO:0008006" key="4">
    <source>
        <dbReference type="Google" id="ProtNLM"/>
    </source>
</evidence>
<sequence>MADNYLEKQYEDYQARKAAWEWERKHGKKMKKAATQQPEPVLPPHPDDADFIEEEEEDR</sequence>
<dbReference type="AlphaFoldDB" id="A0A9D2A4V9"/>
<organism evidence="2 3">
    <name type="scientific">Candidatus Bacteroides merdipullorum</name>
    <dbReference type="NCBI Taxonomy" id="2838474"/>
    <lineage>
        <taxon>Bacteria</taxon>
        <taxon>Pseudomonadati</taxon>
        <taxon>Bacteroidota</taxon>
        <taxon>Bacteroidia</taxon>
        <taxon>Bacteroidales</taxon>
        <taxon>Bacteroidaceae</taxon>
        <taxon>Bacteroides</taxon>
    </lineage>
</organism>
<reference evidence="2" key="2">
    <citation type="submission" date="2021-04" db="EMBL/GenBank/DDBJ databases">
        <authorList>
            <person name="Gilroy R."/>
        </authorList>
    </citation>
    <scope>NUCLEOTIDE SEQUENCE</scope>
    <source>
        <strain evidence="2">ChiHjej12B11-24981</strain>
    </source>
</reference>
<dbReference type="EMBL" id="DXCK01000058">
    <property type="protein sequence ID" value="HIZ01394.1"/>
    <property type="molecule type" value="Genomic_DNA"/>
</dbReference>
<evidence type="ECO:0000313" key="3">
    <source>
        <dbReference type="Proteomes" id="UP000824023"/>
    </source>
</evidence>
<feature type="compositionally biased region" description="Acidic residues" evidence="1">
    <location>
        <begin position="49"/>
        <end position="59"/>
    </location>
</feature>
<reference evidence="2" key="1">
    <citation type="journal article" date="2021" name="PeerJ">
        <title>Extensive microbial diversity within the chicken gut microbiome revealed by metagenomics and culture.</title>
        <authorList>
            <person name="Gilroy R."/>
            <person name="Ravi A."/>
            <person name="Getino M."/>
            <person name="Pursley I."/>
            <person name="Horton D.L."/>
            <person name="Alikhan N.F."/>
            <person name="Baker D."/>
            <person name="Gharbi K."/>
            <person name="Hall N."/>
            <person name="Watson M."/>
            <person name="Adriaenssens E.M."/>
            <person name="Foster-Nyarko E."/>
            <person name="Jarju S."/>
            <person name="Secka A."/>
            <person name="Antonio M."/>
            <person name="Oren A."/>
            <person name="Chaudhuri R.R."/>
            <person name="La Ragione R."/>
            <person name="Hildebrand F."/>
            <person name="Pallen M.J."/>
        </authorList>
    </citation>
    <scope>NUCLEOTIDE SEQUENCE</scope>
    <source>
        <strain evidence="2">ChiHjej12B11-24981</strain>
    </source>
</reference>
<evidence type="ECO:0000256" key="1">
    <source>
        <dbReference type="SAM" id="MobiDB-lite"/>
    </source>
</evidence>
<protein>
    <recommendedName>
        <fullName evidence="4">Dehydrogenase</fullName>
    </recommendedName>
</protein>
<gene>
    <name evidence="2" type="ORF">H9819_03965</name>
</gene>
<evidence type="ECO:0000313" key="2">
    <source>
        <dbReference type="EMBL" id="HIZ01394.1"/>
    </source>
</evidence>
<comment type="caution">
    <text evidence="2">The sequence shown here is derived from an EMBL/GenBank/DDBJ whole genome shotgun (WGS) entry which is preliminary data.</text>
</comment>
<name>A0A9D2A4V9_9BACE</name>